<dbReference type="GO" id="GO:0005737">
    <property type="term" value="C:cytoplasm"/>
    <property type="evidence" value="ECO:0007669"/>
    <property type="project" value="TreeGrafter"/>
</dbReference>
<gene>
    <name evidence="2" type="ORF">E6C55_09915</name>
</gene>
<dbReference type="InterPro" id="IPR023214">
    <property type="entry name" value="HAD_sf"/>
</dbReference>
<dbReference type="InterPro" id="IPR036412">
    <property type="entry name" value="HAD-like_sf"/>
</dbReference>
<dbReference type="CDD" id="cd02523">
    <property type="entry name" value="PC_cytidylyltransferase"/>
    <property type="match status" value="1"/>
</dbReference>
<dbReference type="GO" id="GO:0016779">
    <property type="term" value="F:nucleotidyltransferase activity"/>
    <property type="evidence" value="ECO:0007669"/>
    <property type="project" value="UniProtKB-ARBA"/>
</dbReference>
<evidence type="ECO:0000313" key="3">
    <source>
        <dbReference type="Proteomes" id="UP000310636"/>
    </source>
</evidence>
<dbReference type="NCBIfam" id="TIGR01460">
    <property type="entry name" value="HAD-SF-IIA"/>
    <property type="match status" value="1"/>
</dbReference>
<name>A0A4S4BZT3_9BACL</name>
<proteinExistence type="predicted"/>
<dbReference type="InterPro" id="IPR006357">
    <property type="entry name" value="HAD-SF_hydro_IIA"/>
</dbReference>
<dbReference type="OrthoDB" id="9810449at2"/>
<dbReference type="RefSeq" id="WP_136369629.1">
    <property type="nucleotide sequence ID" value="NZ_SSOB01000010.1"/>
</dbReference>
<dbReference type="PANTHER" id="PTHR19288:SF46">
    <property type="entry name" value="HALOACID DEHALOGENASE-LIKE HYDROLASE DOMAIN-CONTAINING PROTEIN 2"/>
    <property type="match status" value="1"/>
</dbReference>
<evidence type="ECO:0000259" key="1">
    <source>
        <dbReference type="Pfam" id="PF12804"/>
    </source>
</evidence>
<keyword evidence="2" id="KW-0378">Hydrolase</keyword>
<accession>A0A4S4BZT3</accession>
<dbReference type="Gene3D" id="3.90.550.10">
    <property type="entry name" value="Spore Coat Polysaccharide Biosynthesis Protein SpsA, Chain A"/>
    <property type="match status" value="1"/>
</dbReference>
<dbReference type="InterPro" id="IPR029044">
    <property type="entry name" value="Nucleotide-diphossugar_trans"/>
</dbReference>
<dbReference type="Gene3D" id="3.40.50.1000">
    <property type="entry name" value="HAD superfamily/HAD-like"/>
    <property type="match status" value="2"/>
</dbReference>
<sequence>MYAVILAAGIGSRLRPLTYEAPKCMTEVYGVSILERQVQAFERIGIQDIIIITGYRSTDIESLNLPIRYNQVNFTFIENSDYESTNNMYSLYLGRSKVDGSPFYLCNGDVFFDPQIVQEMNQDPALSLVAVDSQNYFEESMKVTVNQSGVITDISKGIKKESAFACSIDLYKFSAESSSILFKELRHLIETEQRLKDWTEVALQGLFRTSRLTMYPYQIGDRNWVEIDDFNDLLLADLKFARLRPEQLRDKTLLIDLDGTLFIGDQLIPQADSFIRKLEAIGIPYFLFSNNSSYSKASLVDKLAHIGIEVTEERIILSTDGVIHFLNNKRISKIHVVGTARMRDEFTKQGFCLTSEAPDFVVLGYDTELNYDKIKTASYYLNKGIPLLATHCDVNCPTATGPIPDIGSMLAMFEAALQVTPYKIFGKPNAEMVSPLFDQLHLTPDKMVVIGDRLYTDMKLARNVGAHFICVLSGETNRADLQDKKDYPDLIIQSVEKLLEYL</sequence>
<dbReference type="AlphaFoldDB" id="A0A4S4BZT3"/>
<dbReference type="SUPFAM" id="SSF56784">
    <property type="entry name" value="HAD-like"/>
    <property type="match status" value="1"/>
</dbReference>
<dbReference type="EMBL" id="SSOB01000010">
    <property type="protein sequence ID" value="THF80790.1"/>
    <property type="molecule type" value="Genomic_DNA"/>
</dbReference>
<comment type="caution">
    <text evidence="2">The sequence shown here is derived from an EMBL/GenBank/DDBJ whole genome shotgun (WGS) entry which is preliminary data.</text>
</comment>
<dbReference type="Pfam" id="PF13344">
    <property type="entry name" value="Hydrolase_6"/>
    <property type="match status" value="1"/>
</dbReference>
<feature type="domain" description="MobA-like NTP transferase" evidence="1">
    <location>
        <begin position="3"/>
        <end position="122"/>
    </location>
</feature>
<dbReference type="PANTHER" id="PTHR19288">
    <property type="entry name" value="4-NITROPHENYLPHOSPHATASE-RELATED"/>
    <property type="match status" value="1"/>
</dbReference>
<dbReference type="InterPro" id="IPR025877">
    <property type="entry name" value="MobA-like_NTP_Trfase"/>
</dbReference>
<dbReference type="GO" id="GO:0016791">
    <property type="term" value="F:phosphatase activity"/>
    <property type="evidence" value="ECO:0007669"/>
    <property type="project" value="TreeGrafter"/>
</dbReference>
<dbReference type="Proteomes" id="UP000310636">
    <property type="component" value="Unassembled WGS sequence"/>
</dbReference>
<dbReference type="Pfam" id="PF12804">
    <property type="entry name" value="NTP_transf_3"/>
    <property type="match status" value="1"/>
</dbReference>
<evidence type="ECO:0000313" key="2">
    <source>
        <dbReference type="EMBL" id="THF80790.1"/>
    </source>
</evidence>
<reference evidence="2 3" key="1">
    <citation type="submission" date="2019-04" db="EMBL/GenBank/DDBJ databases">
        <title>Cohnella sp. nov. isolated from preserved vegetables.</title>
        <authorList>
            <person name="Lin S.-Y."/>
            <person name="Hung M.-H."/>
            <person name="Young C.-C."/>
        </authorList>
    </citation>
    <scope>NUCLEOTIDE SEQUENCE [LARGE SCALE GENOMIC DNA]</scope>
    <source>
        <strain evidence="2 3">CC-MHH1044</strain>
    </source>
</reference>
<organism evidence="2 3">
    <name type="scientific">Cohnella fermenti</name>
    <dbReference type="NCBI Taxonomy" id="2565925"/>
    <lineage>
        <taxon>Bacteria</taxon>
        <taxon>Bacillati</taxon>
        <taxon>Bacillota</taxon>
        <taxon>Bacilli</taxon>
        <taxon>Bacillales</taxon>
        <taxon>Paenibacillaceae</taxon>
        <taxon>Cohnella</taxon>
    </lineage>
</organism>
<dbReference type="Pfam" id="PF13242">
    <property type="entry name" value="Hydrolase_like"/>
    <property type="match status" value="1"/>
</dbReference>
<protein>
    <submittedName>
        <fullName evidence="2">HAD-IIA family hydrolase</fullName>
    </submittedName>
</protein>
<keyword evidence="3" id="KW-1185">Reference proteome</keyword>
<dbReference type="SUPFAM" id="SSF53448">
    <property type="entry name" value="Nucleotide-diphospho-sugar transferases"/>
    <property type="match status" value="1"/>
</dbReference>